<protein>
    <submittedName>
        <fullName evidence="9">Cytochrome C biogenesis protein CcdA</fullName>
    </submittedName>
</protein>
<gene>
    <name evidence="9" type="ORF">GCM10007071_03830</name>
</gene>
<name>A0ABQ3AM88_9GAMM</name>
<dbReference type="PANTHER" id="PTHR31272:SF4">
    <property type="entry name" value="CYTOCHROME C-TYPE BIOGENESIS PROTEIN HI_1454-RELATED"/>
    <property type="match status" value="1"/>
</dbReference>
<evidence type="ECO:0000256" key="2">
    <source>
        <dbReference type="ARBA" id="ARBA00006143"/>
    </source>
</evidence>
<evidence type="ECO:0000259" key="8">
    <source>
        <dbReference type="Pfam" id="PF02683"/>
    </source>
</evidence>
<evidence type="ECO:0000256" key="3">
    <source>
        <dbReference type="ARBA" id="ARBA00022692"/>
    </source>
</evidence>
<dbReference type="EMBL" id="BMXV01000001">
    <property type="protein sequence ID" value="GGY60424.1"/>
    <property type="molecule type" value="Genomic_DNA"/>
</dbReference>
<comment type="subcellular location">
    <subcellularLocation>
        <location evidence="1">Membrane</location>
        <topology evidence="1">Multi-pass membrane protein</topology>
    </subcellularLocation>
</comment>
<accession>A0ABQ3AM88</accession>
<feature type="domain" description="Cytochrome C biogenesis protein transmembrane" evidence="8">
    <location>
        <begin position="8"/>
        <end position="219"/>
    </location>
</feature>
<sequence length="241" mass="25938">MMPDLATWGITAAFFGGLVSFFSPCTLPLVPGYLSVVTGGAVNDGVNRLKAFWLSLCFVLGFSLVFIALGASASLLGQWLMAYRQEANLVAGVLIVLMGLFMLGWWSMPALQRDWRLGQALEGGRPTASFLLGVAFAIGWTPCIGPILGAILALSSTHANAEAGMLYLAVYSLGLALPFLITALSIEHFRKRVRWLSRWSQHLRMLAGAVLVIMGVMVVTGQMTRLASWMLSAFPVLGQLG</sequence>
<proteinExistence type="inferred from homology"/>
<dbReference type="InterPro" id="IPR003834">
    <property type="entry name" value="Cyt_c_assmbl_TM_dom"/>
</dbReference>
<feature type="transmembrane region" description="Helical" evidence="7">
    <location>
        <begin position="52"/>
        <end position="77"/>
    </location>
</feature>
<keyword evidence="3 7" id="KW-0812">Transmembrane</keyword>
<feature type="transmembrane region" description="Helical" evidence="7">
    <location>
        <begin position="166"/>
        <end position="186"/>
    </location>
</feature>
<dbReference type="InterPro" id="IPR051790">
    <property type="entry name" value="Cytochrome_c-biogenesis_DsbD"/>
</dbReference>
<keyword evidence="10" id="KW-1185">Reference proteome</keyword>
<evidence type="ECO:0000313" key="9">
    <source>
        <dbReference type="EMBL" id="GGY60424.1"/>
    </source>
</evidence>
<keyword evidence="4" id="KW-0201">Cytochrome c-type biogenesis</keyword>
<evidence type="ECO:0000256" key="7">
    <source>
        <dbReference type="SAM" id="Phobius"/>
    </source>
</evidence>
<organism evidence="9 10">
    <name type="scientific">Marinobacter zhanjiangensis</name>
    <dbReference type="NCBI Taxonomy" id="578215"/>
    <lineage>
        <taxon>Bacteria</taxon>
        <taxon>Pseudomonadati</taxon>
        <taxon>Pseudomonadota</taxon>
        <taxon>Gammaproteobacteria</taxon>
        <taxon>Pseudomonadales</taxon>
        <taxon>Marinobacteraceae</taxon>
        <taxon>Marinobacter</taxon>
    </lineage>
</organism>
<evidence type="ECO:0000256" key="6">
    <source>
        <dbReference type="ARBA" id="ARBA00023136"/>
    </source>
</evidence>
<feature type="transmembrane region" description="Helical" evidence="7">
    <location>
        <begin position="206"/>
        <end position="224"/>
    </location>
</feature>
<feature type="transmembrane region" description="Helical" evidence="7">
    <location>
        <begin position="128"/>
        <end position="154"/>
    </location>
</feature>
<evidence type="ECO:0000256" key="4">
    <source>
        <dbReference type="ARBA" id="ARBA00022748"/>
    </source>
</evidence>
<reference evidence="10" key="1">
    <citation type="journal article" date="2019" name="Int. J. Syst. Evol. Microbiol.">
        <title>The Global Catalogue of Microorganisms (GCM) 10K type strain sequencing project: providing services to taxonomists for standard genome sequencing and annotation.</title>
        <authorList>
            <consortium name="The Broad Institute Genomics Platform"/>
            <consortium name="The Broad Institute Genome Sequencing Center for Infectious Disease"/>
            <person name="Wu L."/>
            <person name="Ma J."/>
        </authorList>
    </citation>
    <scope>NUCLEOTIDE SEQUENCE [LARGE SCALE GENOMIC DNA]</scope>
    <source>
        <strain evidence="10">KCTC 22280</strain>
    </source>
</reference>
<dbReference type="Proteomes" id="UP000601597">
    <property type="component" value="Unassembled WGS sequence"/>
</dbReference>
<comment type="similarity">
    <text evidence="2">Belongs to the DsbD family.</text>
</comment>
<keyword evidence="6 7" id="KW-0472">Membrane</keyword>
<evidence type="ECO:0000313" key="10">
    <source>
        <dbReference type="Proteomes" id="UP000601597"/>
    </source>
</evidence>
<dbReference type="Pfam" id="PF02683">
    <property type="entry name" value="DsbD_TM"/>
    <property type="match status" value="1"/>
</dbReference>
<evidence type="ECO:0000256" key="5">
    <source>
        <dbReference type="ARBA" id="ARBA00022989"/>
    </source>
</evidence>
<evidence type="ECO:0000256" key="1">
    <source>
        <dbReference type="ARBA" id="ARBA00004141"/>
    </source>
</evidence>
<keyword evidence="5 7" id="KW-1133">Transmembrane helix</keyword>
<comment type="caution">
    <text evidence="9">The sequence shown here is derived from an EMBL/GenBank/DDBJ whole genome shotgun (WGS) entry which is preliminary data.</text>
</comment>
<feature type="transmembrane region" description="Helical" evidence="7">
    <location>
        <begin position="89"/>
        <end position="108"/>
    </location>
</feature>
<dbReference type="PANTHER" id="PTHR31272">
    <property type="entry name" value="CYTOCHROME C-TYPE BIOGENESIS PROTEIN HI_1454-RELATED"/>
    <property type="match status" value="1"/>
</dbReference>